<sequence>MIKYELIIIDDVDEHAASDVNAALLSVLDTHDNIRPLLLSPAAVHPKKKFPAFSLLAEAAPTRSSEPSHPPSSCTLPSSRRSRGPSANVSVKHIPLLPRMNSTMKRGGKGAVTSRVPSVLLEFRLIDINFYKVQDLKFQESQSALVIENFREEHGDGEEGVVLATGGFGEKREGLGVLVCAGRVGEYPRPTAMLTSTLLSSPLLIYSATWCWFLSWPSYSRIRSRSQMPTPSACRPPVRFLNLLFSVTITLNTTLTTTLALTDILDPILIAPNVPSTPSRGIAIQHSREQELPAPPPTVIFTLFRYLTYELSKRRGFDDVRVLTIGSNRPASFGIQFSRCRLRREELGIIGGGDGDGDVGGSVWKGITGGGLGWLCLVLEVIFGGDAKGDEGDGDVDGDVDVSMDTHWKTRSCFWLRMAASLRIRRRKGA</sequence>
<gene>
    <name evidence="2" type="ORF">CPB84DRAFT_1854189</name>
</gene>
<dbReference type="AlphaFoldDB" id="A0A9P5N9J8"/>
<dbReference type="Proteomes" id="UP000724874">
    <property type="component" value="Unassembled WGS sequence"/>
</dbReference>
<evidence type="ECO:0000313" key="2">
    <source>
        <dbReference type="EMBL" id="KAF8873006.1"/>
    </source>
</evidence>
<dbReference type="EMBL" id="JADNYJ010000249">
    <property type="protein sequence ID" value="KAF8873006.1"/>
    <property type="molecule type" value="Genomic_DNA"/>
</dbReference>
<accession>A0A9P5N9J8</accession>
<protein>
    <submittedName>
        <fullName evidence="2">Uncharacterized protein</fullName>
    </submittedName>
</protein>
<name>A0A9P5N9J8_GYMJU</name>
<feature type="compositionally biased region" description="Polar residues" evidence="1">
    <location>
        <begin position="62"/>
        <end position="88"/>
    </location>
</feature>
<keyword evidence="3" id="KW-1185">Reference proteome</keyword>
<evidence type="ECO:0000313" key="3">
    <source>
        <dbReference type="Proteomes" id="UP000724874"/>
    </source>
</evidence>
<organism evidence="2 3">
    <name type="scientific">Gymnopilus junonius</name>
    <name type="common">Spectacular rustgill mushroom</name>
    <name type="synonym">Gymnopilus spectabilis subsp. junonius</name>
    <dbReference type="NCBI Taxonomy" id="109634"/>
    <lineage>
        <taxon>Eukaryota</taxon>
        <taxon>Fungi</taxon>
        <taxon>Dikarya</taxon>
        <taxon>Basidiomycota</taxon>
        <taxon>Agaricomycotina</taxon>
        <taxon>Agaricomycetes</taxon>
        <taxon>Agaricomycetidae</taxon>
        <taxon>Agaricales</taxon>
        <taxon>Agaricineae</taxon>
        <taxon>Hymenogastraceae</taxon>
        <taxon>Gymnopilus</taxon>
    </lineage>
</organism>
<feature type="region of interest" description="Disordered" evidence="1">
    <location>
        <begin position="60"/>
        <end position="88"/>
    </location>
</feature>
<comment type="caution">
    <text evidence="2">The sequence shown here is derived from an EMBL/GenBank/DDBJ whole genome shotgun (WGS) entry which is preliminary data.</text>
</comment>
<reference evidence="2" key="1">
    <citation type="submission" date="2020-11" db="EMBL/GenBank/DDBJ databases">
        <authorList>
            <consortium name="DOE Joint Genome Institute"/>
            <person name="Ahrendt S."/>
            <person name="Riley R."/>
            <person name="Andreopoulos W."/>
            <person name="LaButti K."/>
            <person name="Pangilinan J."/>
            <person name="Ruiz-duenas F.J."/>
            <person name="Barrasa J.M."/>
            <person name="Sanchez-Garcia M."/>
            <person name="Camarero S."/>
            <person name="Miyauchi S."/>
            <person name="Serrano A."/>
            <person name="Linde D."/>
            <person name="Babiker R."/>
            <person name="Drula E."/>
            <person name="Ayuso-Fernandez I."/>
            <person name="Pacheco R."/>
            <person name="Padilla G."/>
            <person name="Ferreira P."/>
            <person name="Barriuso J."/>
            <person name="Kellner H."/>
            <person name="Castanera R."/>
            <person name="Alfaro M."/>
            <person name="Ramirez L."/>
            <person name="Pisabarro A.G."/>
            <person name="Kuo A."/>
            <person name="Tritt A."/>
            <person name="Lipzen A."/>
            <person name="He G."/>
            <person name="Yan M."/>
            <person name="Ng V."/>
            <person name="Cullen D."/>
            <person name="Martin F."/>
            <person name="Rosso M.-N."/>
            <person name="Henrissat B."/>
            <person name="Hibbett D."/>
            <person name="Martinez A.T."/>
            <person name="Grigoriev I.V."/>
        </authorList>
    </citation>
    <scope>NUCLEOTIDE SEQUENCE</scope>
    <source>
        <strain evidence="2">AH 44721</strain>
    </source>
</reference>
<evidence type="ECO:0000256" key="1">
    <source>
        <dbReference type="SAM" id="MobiDB-lite"/>
    </source>
</evidence>
<proteinExistence type="predicted"/>